<protein>
    <submittedName>
        <fullName evidence="1">Uncharacterized protein</fullName>
    </submittedName>
</protein>
<keyword evidence="2" id="KW-1185">Reference proteome</keyword>
<reference evidence="1" key="1">
    <citation type="submission" date="2023-10" db="EMBL/GenBank/DDBJ databases">
        <authorList>
            <person name="Rodriguez Cubillos JULIANA M."/>
            <person name="De Vega J."/>
        </authorList>
    </citation>
    <scope>NUCLEOTIDE SEQUENCE</scope>
</reference>
<feature type="non-terminal residue" evidence="1">
    <location>
        <position position="88"/>
    </location>
</feature>
<dbReference type="Proteomes" id="UP001177021">
    <property type="component" value="Unassembled WGS sequence"/>
</dbReference>
<comment type="caution">
    <text evidence="1">The sequence shown here is derived from an EMBL/GenBank/DDBJ whole genome shotgun (WGS) entry which is preliminary data.</text>
</comment>
<evidence type="ECO:0000313" key="1">
    <source>
        <dbReference type="EMBL" id="CAJ2679732.1"/>
    </source>
</evidence>
<dbReference type="EMBL" id="CASHSV030000823">
    <property type="protein sequence ID" value="CAJ2679732.1"/>
    <property type="molecule type" value="Genomic_DNA"/>
</dbReference>
<organism evidence="1 2">
    <name type="scientific">Trifolium pratense</name>
    <name type="common">Red clover</name>
    <dbReference type="NCBI Taxonomy" id="57577"/>
    <lineage>
        <taxon>Eukaryota</taxon>
        <taxon>Viridiplantae</taxon>
        <taxon>Streptophyta</taxon>
        <taxon>Embryophyta</taxon>
        <taxon>Tracheophyta</taxon>
        <taxon>Spermatophyta</taxon>
        <taxon>Magnoliopsida</taxon>
        <taxon>eudicotyledons</taxon>
        <taxon>Gunneridae</taxon>
        <taxon>Pentapetalae</taxon>
        <taxon>rosids</taxon>
        <taxon>fabids</taxon>
        <taxon>Fabales</taxon>
        <taxon>Fabaceae</taxon>
        <taxon>Papilionoideae</taxon>
        <taxon>50 kb inversion clade</taxon>
        <taxon>NPAAA clade</taxon>
        <taxon>Hologalegina</taxon>
        <taxon>IRL clade</taxon>
        <taxon>Trifolieae</taxon>
        <taxon>Trifolium</taxon>
    </lineage>
</organism>
<sequence>MQRPVIPPLLGVGGVRCSVKPASRCTLLSKTHKTRAFAQIPWLNSQLGAGRPTWCTNQSNLLSLSHVPSPCCPHSGHKLSLLSSANLL</sequence>
<evidence type="ECO:0000313" key="2">
    <source>
        <dbReference type="Proteomes" id="UP001177021"/>
    </source>
</evidence>
<proteinExistence type="predicted"/>
<accession>A0ACB0MCT3</accession>
<name>A0ACB0MCT3_TRIPR</name>
<gene>
    <name evidence="1" type="ORF">MILVUS5_LOCUS41769</name>
</gene>
<feature type="non-terminal residue" evidence="1">
    <location>
        <position position="1"/>
    </location>
</feature>